<dbReference type="Gene3D" id="1.20.5.1930">
    <property type="match status" value="1"/>
</dbReference>
<dbReference type="PANTHER" id="PTHR24421:SF10">
    <property type="entry name" value="NITRATE_NITRITE SENSOR PROTEIN NARQ"/>
    <property type="match status" value="1"/>
</dbReference>
<comment type="catalytic activity">
    <reaction evidence="1">
        <text>ATP + protein L-histidine = ADP + protein N-phospho-L-histidine.</text>
        <dbReference type="EC" id="2.7.13.3"/>
    </reaction>
</comment>
<dbReference type="Pfam" id="PF07730">
    <property type="entry name" value="HisKA_3"/>
    <property type="match status" value="1"/>
</dbReference>
<name>A0ABN3IDP4_9ACTN</name>
<evidence type="ECO:0000256" key="3">
    <source>
        <dbReference type="ARBA" id="ARBA00022553"/>
    </source>
</evidence>
<organism evidence="12 13">
    <name type="scientific">Actinomadura vinacea</name>
    <dbReference type="NCBI Taxonomy" id="115336"/>
    <lineage>
        <taxon>Bacteria</taxon>
        <taxon>Bacillati</taxon>
        <taxon>Actinomycetota</taxon>
        <taxon>Actinomycetes</taxon>
        <taxon>Streptosporangiales</taxon>
        <taxon>Thermomonosporaceae</taxon>
        <taxon>Actinomadura</taxon>
    </lineage>
</organism>
<dbReference type="InterPro" id="IPR003594">
    <property type="entry name" value="HATPase_dom"/>
</dbReference>
<gene>
    <name evidence="12" type="ORF">GCM10010191_05140</name>
</gene>
<keyword evidence="10" id="KW-1133">Transmembrane helix</keyword>
<keyword evidence="13" id="KW-1185">Reference proteome</keyword>
<keyword evidence="4" id="KW-0808">Transferase</keyword>
<keyword evidence="10" id="KW-0812">Transmembrane</keyword>
<accession>A0ABN3IDP4</accession>
<evidence type="ECO:0000256" key="7">
    <source>
        <dbReference type="ARBA" id="ARBA00022840"/>
    </source>
</evidence>
<feature type="transmembrane region" description="Helical" evidence="10">
    <location>
        <begin position="121"/>
        <end position="140"/>
    </location>
</feature>
<dbReference type="RefSeq" id="WP_344586685.1">
    <property type="nucleotide sequence ID" value="NZ_BAAARW010000002.1"/>
</dbReference>
<evidence type="ECO:0000256" key="5">
    <source>
        <dbReference type="ARBA" id="ARBA00022741"/>
    </source>
</evidence>
<dbReference type="InterPro" id="IPR036890">
    <property type="entry name" value="HATPase_C_sf"/>
</dbReference>
<dbReference type="EC" id="2.7.13.3" evidence="2"/>
<keyword evidence="10" id="KW-0472">Membrane</keyword>
<evidence type="ECO:0000256" key="9">
    <source>
        <dbReference type="SAM" id="MobiDB-lite"/>
    </source>
</evidence>
<evidence type="ECO:0000256" key="10">
    <source>
        <dbReference type="SAM" id="Phobius"/>
    </source>
</evidence>
<keyword evidence="7" id="KW-0067">ATP-binding</keyword>
<dbReference type="SMART" id="SM00387">
    <property type="entry name" value="HATPase_c"/>
    <property type="match status" value="1"/>
</dbReference>
<feature type="transmembrane region" description="Helical" evidence="10">
    <location>
        <begin position="37"/>
        <end position="56"/>
    </location>
</feature>
<keyword evidence="5" id="KW-0547">Nucleotide-binding</keyword>
<feature type="transmembrane region" description="Helical" evidence="10">
    <location>
        <begin position="235"/>
        <end position="256"/>
    </location>
</feature>
<evidence type="ECO:0000313" key="12">
    <source>
        <dbReference type="EMBL" id="GAA2400893.1"/>
    </source>
</evidence>
<keyword evidence="3" id="KW-0597">Phosphoprotein</keyword>
<evidence type="ECO:0000256" key="2">
    <source>
        <dbReference type="ARBA" id="ARBA00012438"/>
    </source>
</evidence>
<dbReference type="GO" id="GO:0016301">
    <property type="term" value="F:kinase activity"/>
    <property type="evidence" value="ECO:0007669"/>
    <property type="project" value="UniProtKB-KW"/>
</dbReference>
<evidence type="ECO:0000256" key="8">
    <source>
        <dbReference type="ARBA" id="ARBA00023012"/>
    </source>
</evidence>
<reference evidence="12 13" key="1">
    <citation type="journal article" date="2019" name="Int. J. Syst. Evol. Microbiol.">
        <title>The Global Catalogue of Microorganisms (GCM) 10K type strain sequencing project: providing services to taxonomists for standard genome sequencing and annotation.</title>
        <authorList>
            <consortium name="The Broad Institute Genomics Platform"/>
            <consortium name="The Broad Institute Genome Sequencing Center for Infectious Disease"/>
            <person name="Wu L."/>
            <person name="Ma J."/>
        </authorList>
    </citation>
    <scope>NUCLEOTIDE SEQUENCE [LARGE SCALE GENOMIC DNA]</scope>
    <source>
        <strain evidence="12 13">JCM 3325</strain>
    </source>
</reference>
<comment type="caution">
    <text evidence="12">The sequence shown here is derived from an EMBL/GenBank/DDBJ whole genome shotgun (WGS) entry which is preliminary data.</text>
</comment>
<dbReference type="PANTHER" id="PTHR24421">
    <property type="entry name" value="NITRATE/NITRITE SENSOR PROTEIN NARX-RELATED"/>
    <property type="match status" value="1"/>
</dbReference>
<keyword evidence="6 12" id="KW-0418">Kinase</keyword>
<evidence type="ECO:0000256" key="6">
    <source>
        <dbReference type="ARBA" id="ARBA00022777"/>
    </source>
</evidence>
<dbReference type="InterPro" id="IPR011712">
    <property type="entry name" value="Sig_transdc_His_kin_sub3_dim/P"/>
</dbReference>
<evidence type="ECO:0000256" key="1">
    <source>
        <dbReference type="ARBA" id="ARBA00000085"/>
    </source>
</evidence>
<dbReference type="Pfam" id="PF02518">
    <property type="entry name" value="HATPase_c"/>
    <property type="match status" value="1"/>
</dbReference>
<sequence>MNRTAIIAIATLATVMDVVWALRQPDLPSSASELAMLALGLVGAGAFVAAGLITWANRPANRTGMLMTAVGIILLLSGVNYSPARWAVLLGNVLGWLALAVLAHIVLVIPAGRAAGRPQRAMVVAVYVGLAAALAVWLRFGRLGDGSCVCLPVLPGDGGPSRPLTYAVAVYLWAFGLVLTAVLVWRWLVRVPAPRRHTFAPVALAGGLMMLATWSRQGVYIWLEASAAQSALETVLHVLELVTLALWPLGVLAGLLRARLDHAAVARIAARLQPVPGALEATLATVLRDPTLRLGYRSEDGGYADANGRQVRLPETADGRSAALLEIDDEPVAVLVYDSALDDDPEPVRSAAAIARLVVENERMRAELTAQLAAVRASRARIAAAADDERRRIERNLHDGAQQQLARLTITLGRARARNTDTGLAGLLDEAAVNLREAMVELRELAGGIHPAILRQAGLRAALYSLADRSAVPVTVEAPGGRFAAACEQAAYFVAAEALANVAKHAGASHVSIVAAEIGARLRLEIRDDGVGGARPEAGTGLRGLTDRVAALDGDLRVDSPPGQGTRVTADLPLRPAEPQERR</sequence>
<keyword evidence="8" id="KW-0902">Two-component regulatory system</keyword>
<dbReference type="CDD" id="cd16917">
    <property type="entry name" value="HATPase_UhpB-NarQ-NarX-like"/>
    <property type="match status" value="1"/>
</dbReference>
<dbReference type="InterPro" id="IPR050482">
    <property type="entry name" value="Sensor_HK_TwoCompSys"/>
</dbReference>
<protein>
    <recommendedName>
        <fullName evidence="2">histidine kinase</fullName>
        <ecNumber evidence="2">2.7.13.3</ecNumber>
    </recommendedName>
</protein>
<feature type="domain" description="Histidine kinase/HSP90-like ATPase" evidence="11">
    <location>
        <begin position="486"/>
        <end position="576"/>
    </location>
</feature>
<feature type="region of interest" description="Disordered" evidence="9">
    <location>
        <begin position="555"/>
        <end position="583"/>
    </location>
</feature>
<feature type="transmembrane region" description="Helical" evidence="10">
    <location>
        <begin position="197"/>
        <end position="215"/>
    </location>
</feature>
<dbReference type="Gene3D" id="3.30.565.10">
    <property type="entry name" value="Histidine kinase-like ATPase, C-terminal domain"/>
    <property type="match status" value="1"/>
</dbReference>
<dbReference type="EMBL" id="BAAARW010000002">
    <property type="protein sequence ID" value="GAA2400893.1"/>
    <property type="molecule type" value="Genomic_DNA"/>
</dbReference>
<evidence type="ECO:0000313" key="13">
    <source>
        <dbReference type="Proteomes" id="UP001501231"/>
    </source>
</evidence>
<evidence type="ECO:0000259" key="11">
    <source>
        <dbReference type="SMART" id="SM00387"/>
    </source>
</evidence>
<dbReference type="SUPFAM" id="SSF55874">
    <property type="entry name" value="ATPase domain of HSP90 chaperone/DNA topoisomerase II/histidine kinase"/>
    <property type="match status" value="1"/>
</dbReference>
<feature type="transmembrane region" description="Helical" evidence="10">
    <location>
        <begin position="87"/>
        <end position="109"/>
    </location>
</feature>
<evidence type="ECO:0000256" key="4">
    <source>
        <dbReference type="ARBA" id="ARBA00022679"/>
    </source>
</evidence>
<feature type="transmembrane region" description="Helical" evidence="10">
    <location>
        <begin position="164"/>
        <end position="185"/>
    </location>
</feature>
<dbReference type="Proteomes" id="UP001501231">
    <property type="component" value="Unassembled WGS sequence"/>
</dbReference>
<proteinExistence type="predicted"/>
<feature type="transmembrane region" description="Helical" evidence="10">
    <location>
        <begin position="63"/>
        <end position="81"/>
    </location>
</feature>